<dbReference type="EMBL" id="FQXO01000039">
    <property type="protein sequence ID" value="SHH65048.1"/>
    <property type="molecule type" value="Genomic_DNA"/>
</dbReference>
<feature type="transmembrane region" description="Helical" evidence="1">
    <location>
        <begin position="64"/>
        <end position="81"/>
    </location>
</feature>
<keyword evidence="1" id="KW-0472">Membrane</keyword>
<accession>A0A1M5UQD6</accession>
<dbReference type="OrthoDB" id="9901692at2"/>
<gene>
    <name evidence="2" type="ORF">SAMN02745135_01523</name>
</gene>
<keyword evidence="3" id="KW-1185">Reference proteome</keyword>
<protein>
    <submittedName>
        <fullName evidence="2">Uncharacterized protein</fullName>
    </submittedName>
</protein>
<keyword evidence="1" id="KW-1133">Transmembrane helix</keyword>
<reference evidence="3" key="1">
    <citation type="submission" date="2016-11" db="EMBL/GenBank/DDBJ databases">
        <authorList>
            <person name="Varghese N."/>
            <person name="Submissions S."/>
        </authorList>
    </citation>
    <scope>NUCLEOTIDE SEQUENCE [LARGE SCALE GENOMIC DNA]</scope>
    <source>
        <strain evidence="3">DSM 13643</strain>
    </source>
</reference>
<dbReference type="AlphaFoldDB" id="A0A1M5UQD6"/>
<sequence>MVLKRVSIVNTILFIAVILLKIFYVSRLNYSIGLVLESEKLKDMAVNLFGTKIIGYSQYYINDFVMYILIIGLIFNIYAAVKKDLSA</sequence>
<name>A0A1M5UQD6_9FIRM</name>
<evidence type="ECO:0000313" key="2">
    <source>
        <dbReference type="EMBL" id="SHH65048.1"/>
    </source>
</evidence>
<evidence type="ECO:0000256" key="1">
    <source>
        <dbReference type="SAM" id="Phobius"/>
    </source>
</evidence>
<organism evidence="2 3">
    <name type="scientific">Caloranaerobacter azorensis DSM 13643</name>
    <dbReference type="NCBI Taxonomy" id="1121264"/>
    <lineage>
        <taxon>Bacteria</taxon>
        <taxon>Bacillati</taxon>
        <taxon>Bacillota</taxon>
        <taxon>Tissierellia</taxon>
        <taxon>Tissierellales</taxon>
        <taxon>Thermohalobacteraceae</taxon>
        <taxon>Caloranaerobacter</taxon>
    </lineage>
</organism>
<feature type="transmembrane region" description="Helical" evidence="1">
    <location>
        <begin position="7"/>
        <end position="26"/>
    </location>
</feature>
<proteinExistence type="predicted"/>
<dbReference type="Proteomes" id="UP000183967">
    <property type="component" value="Unassembled WGS sequence"/>
</dbReference>
<keyword evidence="1" id="KW-0812">Transmembrane</keyword>
<evidence type="ECO:0000313" key="3">
    <source>
        <dbReference type="Proteomes" id="UP000183967"/>
    </source>
</evidence>
<dbReference type="RefSeq" id="WP_073196685.1">
    <property type="nucleotide sequence ID" value="NZ_FQXO01000039.1"/>
</dbReference>